<comment type="caution">
    <text evidence="2">The sequence shown here is derived from an EMBL/GenBank/DDBJ whole genome shotgun (WGS) entry which is preliminary data.</text>
</comment>
<evidence type="ECO:0000313" key="2">
    <source>
        <dbReference type="EMBL" id="KAK8512194.1"/>
    </source>
</evidence>
<sequence length="83" mass="9592">MNCFIAICHLPFATSVFSFLSWPNYLLLETAVFLRALRLEINGQSHQGYFLSGSKRRRLACFSRLTKNSTSFKGWRASSYCHH</sequence>
<dbReference type="EMBL" id="JBBPBM010002067">
    <property type="protein sequence ID" value="KAK8480361.1"/>
    <property type="molecule type" value="Genomic_DNA"/>
</dbReference>
<reference evidence="2 3" key="1">
    <citation type="journal article" date="2024" name="G3 (Bethesda)">
        <title>Genome assembly of Hibiscus sabdariffa L. provides insights into metabolisms of medicinal natural products.</title>
        <authorList>
            <person name="Kim T."/>
        </authorList>
    </citation>
    <scope>NUCLEOTIDE SEQUENCE [LARGE SCALE GENOMIC DNA]</scope>
    <source>
        <strain evidence="2">TK-2024</strain>
        <tissue evidence="2">Old leaves</tissue>
    </source>
</reference>
<evidence type="ECO:0000313" key="3">
    <source>
        <dbReference type="Proteomes" id="UP001472677"/>
    </source>
</evidence>
<dbReference type="EMBL" id="JBBPBM010000074">
    <property type="protein sequence ID" value="KAK8512194.1"/>
    <property type="molecule type" value="Genomic_DNA"/>
</dbReference>
<proteinExistence type="predicted"/>
<accession>A0ABR2BYJ4</accession>
<name>A0ABR2BYJ4_9ROSI</name>
<organism evidence="2 3">
    <name type="scientific">Hibiscus sabdariffa</name>
    <name type="common">roselle</name>
    <dbReference type="NCBI Taxonomy" id="183260"/>
    <lineage>
        <taxon>Eukaryota</taxon>
        <taxon>Viridiplantae</taxon>
        <taxon>Streptophyta</taxon>
        <taxon>Embryophyta</taxon>
        <taxon>Tracheophyta</taxon>
        <taxon>Spermatophyta</taxon>
        <taxon>Magnoliopsida</taxon>
        <taxon>eudicotyledons</taxon>
        <taxon>Gunneridae</taxon>
        <taxon>Pentapetalae</taxon>
        <taxon>rosids</taxon>
        <taxon>malvids</taxon>
        <taxon>Malvales</taxon>
        <taxon>Malvaceae</taxon>
        <taxon>Malvoideae</taxon>
        <taxon>Hibiscus</taxon>
    </lineage>
</organism>
<gene>
    <name evidence="1" type="ORF">V6N12_011503</name>
    <name evidence="2" type="ORF">V6N12_031921</name>
</gene>
<evidence type="ECO:0008006" key="4">
    <source>
        <dbReference type="Google" id="ProtNLM"/>
    </source>
</evidence>
<evidence type="ECO:0000313" key="1">
    <source>
        <dbReference type="EMBL" id="KAK8480361.1"/>
    </source>
</evidence>
<dbReference type="Proteomes" id="UP001472677">
    <property type="component" value="Unassembled WGS sequence"/>
</dbReference>
<keyword evidence="3" id="KW-1185">Reference proteome</keyword>
<protein>
    <recommendedName>
        <fullName evidence="4">Secreted protein</fullName>
    </recommendedName>
</protein>